<keyword evidence="5" id="KW-1185">Reference proteome</keyword>
<organism evidence="4 5">
    <name type="scientific">Atta colombica</name>
    <dbReference type="NCBI Taxonomy" id="520822"/>
    <lineage>
        <taxon>Eukaryota</taxon>
        <taxon>Metazoa</taxon>
        <taxon>Ecdysozoa</taxon>
        <taxon>Arthropoda</taxon>
        <taxon>Hexapoda</taxon>
        <taxon>Insecta</taxon>
        <taxon>Pterygota</taxon>
        <taxon>Neoptera</taxon>
        <taxon>Endopterygota</taxon>
        <taxon>Hymenoptera</taxon>
        <taxon>Apocrita</taxon>
        <taxon>Aculeata</taxon>
        <taxon>Formicoidea</taxon>
        <taxon>Formicidae</taxon>
        <taxon>Myrmicinae</taxon>
        <taxon>Atta</taxon>
    </lineage>
</organism>
<feature type="coiled-coil region" evidence="1">
    <location>
        <begin position="262"/>
        <end position="303"/>
    </location>
</feature>
<dbReference type="SUPFAM" id="SSF101283">
    <property type="entry name" value="GRIP domain"/>
    <property type="match status" value="1"/>
</dbReference>
<protein>
    <submittedName>
        <fullName evidence="4">Golgin subfamily A member 4</fullName>
    </submittedName>
</protein>
<dbReference type="Pfam" id="PF01465">
    <property type="entry name" value="GRIP"/>
    <property type="match status" value="1"/>
</dbReference>
<evidence type="ECO:0000313" key="4">
    <source>
        <dbReference type="EMBL" id="KYM80317.1"/>
    </source>
</evidence>
<gene>
    <name evidence="4" type="ORF">ALC53_09411</name>
</gene>
<dbReference type="GO" id="GO:0031267">
    <property type="term" value="F:small GTPase binding"/>
    <property type="evidence" value="ECO:0007669"/>
    <property type="project" value="TreeGrafter"/>
</dbReference>
<feature type="region of interest" description="Disordered" evidence="2">
    <location>
        <begin position="1"/>
        <end position="20"/>
    </location>
</feature>
<feature type="coiled-coil region" evidence="1">
    <location>
        <begin position="452"/>
        <end position="493"/>
    </location>
</feature>
<dbReference type="Proteomes" id="UP000078540">
    <property type="component" value="Unassembled WGS sequence"/>
</dbReference>
<dbReference type="GO" id="GO:0005794">
    <property type="term" value="C:Golgi apparatus"/>
    <property type="evidence" value="ECO:0007669"/>
    <property type="project" value="TreeGrafter"/>
</dbReference>
<evidence type="ECO:0000256" key="1">
    <source>
        <dbReference type="SAM" id="Coils"/>
    </source>
</evidence>
<dbReference type="Gene3D" id="1.10.287.2610">
    <property type="match status" value="1"/>
</dbReference>
<dbReference type="STRING" id="520822.A0A195B7U5"/>
<dbReference type="Gene3D" id="1.10.220.60">
    <property type="entry name" value="GRIP domain"/>
    <property type="match status" value="1"/>
</dbReference>
<feature type="coiled-coil region" evidence="1">
    <location>
        <begin position="698"/>
        <end position="732"/>
    </location>
</feature>
<dbReference type="InterPro" id="IPR000237">
    <property type="entry name" value="GRIP_dom"/>
</dbReference>
<dbReference type="PROSITE" id="PS50913">
    <property type="entry name" value="GRIP"/>
    <property type="match status" value="1"/>
</dbReference>
<dbReference type="EMBL" id="KQ976574">
    <property type="protein sequence ID" value="KYM80317.1"/>
    <property type="molecule type" value="Genomic_DNA"/>
</dbReference>
<keyword evidence="1" id="KW-0175">Coiled coil</keyword>
<dbReference type="PANTHER" id="PTHR19327">
    <property type="entry name" value="GOLGIN"/>
    <property type="match status" value="1"/>
</dbReference>
<sequence>MFKKFKDKLAEEMKQSPARLQASVQQLAQAVVSPALSNSSIQEVSASNDNFSLTEDGDETPKNTPVKHSFQNVDLMSPSPNRMEVSRRSSVSSITSDASSLFPMYESPPNLYHLQSDIDQSASEMDDNISPHLDRVTKDQLYSAYKKVQTKYHKYRGRYTDLATHYRELDRVKSRLESVLVETQDKVLRRITDLKEQCQLEQQAKAHLEDVLRNDIEEKDHIINTLNTKIKLLQSSGPILDNSVLEEAQPKESSKENLIDLANETNDETNALSIENTQLKDKLKKLESLVLKYKESLKRNKEKFLDVMKEKNILENDHETLKNSTAEKINVTESELSAARIQIEKLTEQIDTLHKREEESAISLAENKLSVHRELEEKEEQIKQLRIDLKYVTEDKENLNEAVARYKADLSELKSLHTDSDKNAIEKIEAIKSMQQVGIKHHKEVDHSEKIKTEDENKLDEITVRLKEKEIELQELQDKLDEMEKQNIEYKYDRTSIQSELVAWKTTYSDLREEYQAHKIIAEERQKDADSTIEKLQTTVQSVDKELENMRIALIDRDQVCENYNKKVQQYTGMLEEAKNKLTEQKAEIISLNDKLEKFSELQEELENKTIELSAIQNEFELCKSTIDDFKNKVQADSSVINLLKKERSDFINRLIYYNDCIHRLKQDCMVVKNVVAEEFLNQKAKILDVSVILATSFTKFEEENITLRSEIDELRSKIKDQEQLILKETDLQSEFVQVANHKFVLEAELRKSNERLKEMMLKSNQYDELNTTNNKLIAEIDNLNFKIHDLKVASHKLTQSQQEIKVLRERLRTLENLESVNHALSVEIDDLREKHAQASHAFKKIDELNVKLREATEVINLFKSENSNQDTLRKELYASRLEIARLKEDLAEKEGEIKIRDEKLASEEEHVAHLKSTCDSHIQTIEEHVRKYLNLEAEYQATRENHAKETTELMENNKALQETINVKLVQLKKMKTVKERQSKTIEEIKAELDQSKTRQAEMSKMLETFEKQIESLKLENSQLVTITLENKDLKDQQNDLLSRNQKLCENDKALKQKISDYEKEIEELRKTVKNYMESYKSQLNNQSEKAERLSNELSNVSAQLERKDAELNSLNERLVMSEKESQEIKGKLDERDVELKDKISELGTAMTNGNVMKEENLRLCAELRTLRDEVKKIKDVEEKNKKLKLELNDLIQRNSGAEAIRSENNILIAEQKILKDRIAELERVKSSSMQLQTHVNNLQSKISSLEVLRMENSRLQSEIEALQSAKNSSPEVGALKDTLMAKDAEIKLLEDKISNMSQEIGNLKRFSLEIDERRKGTDSLRNSLASAEEKITGLQSEINSLIRTNDALKKELEIIRKDKDAKGQLISDTLREENKRLEAQLDEALITFQAKETQMQLANNELRSQTNQLREQLKTSEEEQGMRLKQLVKEFQAQLHDKEEELQAALEKRFDRQHNYESNLVQQYKEQLKDCQIELTEKSEQLESLVLEKKDVVAEKGKDIDRLVETIAQIKKEHTDEIKELEKKWKAIVQQKIDNLQVKHEDELNELTKEWQNERKPDAQTDAASEELESTSRVAMAAIHTSTGSIHTLQQTLTSQRRELAELRKLVSLRHDTLEDSTEIEYLRNILFEYMMGRETMVLARVIAAVVKFDQEQTAKILKKEEDKLTLVNSNTN</sequence>
<accession>A0A195B7U5</accession>
<evidence type="ECO:0000313" key="5">
    <source>
        <dbReference type="Proteomes" id="UP000078540"/>
    </source>
</evidence>
<feature type="coiled-coil region" evidence="1">
    <location>
        <begin position="329"/>
        <end position="416"/>
    </location>
</feature>
<dbReference type="PANTHER" id="PTHR19327:SF0">
    <property type="entry name" value="GOLGIN SUBFAMILY A MEMBER 4"/>
    <property type="match status" value="1"/>
</dbReference>
<evidence type="ECO:0000259" key="3">
    <source>
        <dbReference type="PROSITE" id="PS50913"/>
    </source>
</evidence>
<name>A0A195B7U5_9HYME</name>
<proteinExistence type="predicted"/>
<feature type="domain" description="GRIP" evidence="3">
    <location>
        <begin position="1618"/>
        <end position="1665"/>
    </location>
</feature>
<dbReference type="GO" id="GO:0048193">
    <property type="term" value="P:Golgi vesicle transport"/>
    <property type="evidence" value="ECO:0007669"/>
    <property type="project" value="TreeGrafter"/>
</dbReference>
<feature type="coiled-coil region" evidence="1">
    <location>
        <begin position="1171"/>
        <end position="1551"/>
    </location>
</feature>
<reference evidence="4 5" key="1">
    <citation type="submission" date="2015-09" db="EMBL/GenBank/DDBJ databases">
        <title>Atta colombica WGS genome.</title>
        <authorList>
            <person name="Nygaard S."/>
            <person name="Hu H."/>
            <person name="Boomsma J."/>
            <person name="Zhang G."/>
        </authorList>
    </citation>
    <scope>NUCLEOTIDE SEQUENCE [LARGE SCALE GENOMIC DNA]</scope>
    <source>
        <strain evidence="4">Treedump-2</strain>
        <tissue evidence="4">Whole body</tissue>
    </source>
</reference>
<evidence type="ECO:0000256" key="2">
    <source>
        <dbReference type="SAM" id="MobiDB-lite"/>
    </source>
</evidence>
<feature type="coiled-coil region" evidence="1">
    <location>
        <begin position="767"/>
        <end position="1132"/>
    </location>
</feature>
<feature type="coiled-coil region" evidence="1">
    <location>
        <begin position="533"/>
        <end position="619"/>
    </location>
</feature>
<dbReference type="SMART" id="SM00755">
    <property type="entry name" value="Grip"/>
    <property type="match status" value="1"/>
</dbReference>